<gene>
    <name evidence="1" type="ORF">GO495_04630</name>
</gene>
<dbReference type="RefSeq" id="WP_157298504.1">
    <property type="nucleotide sequence ID" value="NZ_BAAAZB010000005.1"/>
</dbReference>
<sequence length="119" mass="14406">MVNGKLSEYESWKKSLKALEDENIYFKTRLAHILKTDPDKEQLEVLEYFQNRFLKTDEQISLLRHEIREQEYLLQPTNVHQLRKTIDLQKRLEVKIIVLLENVEHLRVSFNDYLSENFS</sequence>
<proteinExistence type="predicted"/>
<accession>A0A6N8J5I6</accession>
<evidence type="ECO:0000313" key="2">
    <source>
        <dbReference type="Proteomes" id="UP000468388"/>
    </source>
</evidence>
<dbReference type="OrthoDB" id="669280at2"/>
<comment type="caution">
    <text evidence="1">The sequence shown here is derived from an EMBL/GenBank/DDBJ whole genome shotgun (WGS) entry which is preliminary data.</text>
</comment>
<evidence type="ECO:0000313" key="1">
    <source>
        <dbReference type="EMBL" id="MVT39858.1"/>
    </source>
</evidence>
<dbReference type="Proteomes" id="UP000468388">
    <property type="component" value="Unassembled WGS sequence"/>
</dbReference>
<protein>
    <submittedName>
        <fullName evidence="1">Uncharacterized protein</fullName>
    </submittedName>
</protein>
<dbReference type="EMBL" id="WRXO01000001">
    <property type="protein sequence ID" value="MVT39858.1"/>
    <property type="molecule type" value="Genomic_DNA"/>
</dbReference>
<keyword evidence="2" id="KW-1185">Reference proteome</keyword>
<reference evidence="1 2" key="1">
    <citation type="submission" date="2019-12" db="EMBL/GenBank/DDBJ databases">
        <title>The draft genomic sequence of strain Chitinophaga oryziterrae JCM 16595.</title>
        <authorList>
            <person name="Zhang X."/>
        </authorList>
    </citation>
    <scope>NUCLEOTIDE SEQUENCE [LARGE SCALE GENOMIC DNA]</scope>
    <source>
        <strain evidence="1 2">JCM 16595</strain>
    </source>
</reference>
<dbReference type="AlphaFoldDB" id="A0A6N8J5I6"/>
<organism evidence="1 2">
    <name type="scientific">Chitinophaga oryziterrae</name>
    <dbReference type="NCBI Taxonomy" id="1031224"/>
    <lineage>
        <taxon>Bacteria</taxon>
        <taxon>Pseudomonadati</taxon>
        <taxon>Bacteroidota</taxon>
        <taxon>Chitinophagia</taxon>
        <taxon>Chitinophagales</taxon>
        <taxon>Chitinophagaceae</taxon>
        <taxon>Chitinophaga</taxon>
    </lineage>
</organism>
<name>A0A6N8J5I6_9BACT</name>